<sequence>MGFSERLRGENADDWNAAVGHRFVDEIFRGTVTPDVMRRYLTQDYQFIDGFVALLGMAIATADRFESRIRFAQFAAMITSDENTYFQRSFDALGVPAAEREHPVLTAPTTGFQALMREAAASRHYASCLAVLTVAEWLYLSWADRPGALPPADFIHAEWITLHNNDGFRGFVTWLRGELDRVGAAEDEPGRAVATAFFRRAVVLERAFFDHIYD</sequence>
<dbReference type="Pfam" id="PF03070">
    <property type="entry name" value="TENA_THI-4"/>
    <property type="match status" value="1"/>
</dbReference>
<evidence type="ECO:0000313" key="5">
    <source>
        <dbReference type="EMBL" id="CAA0105856.1"/>
    </source>
</evidence>
<comment type="catalytic activity">
    <reaction evidence="1">
        <text>thiamine + H2O = 5-(2-hydroxyethyl)-4-methylthiazole + 4-amino-5-hydroxymethyl-2-methylpyrimidine + H(+)</text>
        <dbReference type="Rhea" id="RHEA:17509"/>
        <dbReference type="ChEBI" id="CHEBI:15377"/>
        <dbReference type="ChEBI" id="CHEBI:15378"/>
        <dbReference type="ChEBI" id="CHEBI:16892"/>
        <dbReference type="ChEBI" id="CHEBI:17957"/>
        <dbReference type="ChEBI" id="CHEBI:18385"/>
        <dbReference type="EC" id="3.5.99.2"/>
    </reaction>
</comment>
<dbReference type="UniPathway" id="UPA00060"/>
<dbReference type="Gene3D" id="1.20.910.10">
    <property type="entry name" value="Heme oxygenase-like"/>
    <property type="match status" value="1"/>
</dbReference>
<dbReference type="InterPro" id="IPR026285">
    <property type="entry name" value="TenA_E"/>
</dbReference>
<keyword evidence="6" id="KW-1185">Reference proteome</keyword>
<comment type="catalytic activity">
    <reaction evidence="1">
        <text>4-amino-5-aminomethyl-2-methylpyrimidine + H2O = 4-amino-5-hydroxymethyl-2-methylpyrimidine + NH4(+)</text>
        <dbReference type="Rhea" id="RHEA:31799"/>
        <dbReference type="ChEBI" id="CHEBI:15377"/>
        <dbReference type="ChEBI" id="CHEBI:16892"/>
        <dbReference type="ChEBI" id="CHEBI:28938"/>
        <dbReference type="ChEBI" id="CHEBI:63416"/>
        <dbReference type="EC" id="3.5.99.2"/>
    </reaction>
</comment>
<dbReference type="AlphaFoldDB" id="A0A5S9PPH9"/>
<dbReference type="Proteomes" id="UP000433050">
    <property type="component" value="Unassembled WGS sequence"/>
</dbReference>
<dbReference type="GO" id="GO:0005829">
    <property type="term" value="C:cytosol"/>
    <property type="evidence" value="ECO:0007669"/>
    <property type="project" value="TreeGrafter"/>
</dbReference>
<dbReference type="EMBL" id="CACSAS010000001">
    <property type="protein sequence ID" value="CAA0105856.1"/>
    <property type="molecule type" value="Genomic_DNA"/>
</dbReference>
<dbReference type="EC" id="3.5.99.2" evidence="1"/>
<dbReference type="GO" id="GO:0009228">
    <property type="term" value="P:thiamine biosynthetic process"/>
    <property type="evidence" value="ECO:0007669"/>
    <property type="project" value="UniProtKB-KW"/>
</dbReference>
<comment type="pathway">
    <text evidence="1">Cofactor biosynthesis; thiamine diphosphate biosynthesis.</text>
</comment>
<keyword evidence="1 5" id="KW-0378">Hydrolase</keyword>
<comment type="function">
    <text evidence="1">Catalyzes an amino-pyrimidine hydrolysis reaction at the C5' of the pyrimidine moiety of thiamine compounds, a reaction that is part of a thiamine salvage pathway. Thus, catalyzes the conversion of 4-amino-5-aminomethyl-2-methylpyrimidine to 4-amino-5-hydroxymethyl-2-methylpyrimidine (HMP).</text>
</comment>
<dbReference type="GO" id="GO:0050334">
    <property type="term" value="F:thiaminase activity"/>
    <property type="evidence" value="ECO:0007669"/>
    <property type="project" value="UniProtKB-UniRule"/>
</dbReference>
<proteinExistence type="inferred from homology"/>
<feature type="active site" description="Proton donor" evidence="2">
    <location>
        <position position="205"/>
    </location>
</feature>
<keyword evidence="1" id="KW-0784">Thiamine biosynthesis</keyword>
<organism evidence="5 6">
    <name type="scientific">Starkeya nomas</name>
    <dbReference type="NCBI Taxonomy" id="2666134"/>
    <lineage>
        <taxon>Bacteria</taxon>
        <taxon>Pseudomonadati</taxon>
        <taxon>Pseudomonadota</taxon>
        <taxon>Alphaproteobacteria</taxon>
        <taxon>Hyphomicrobiales</taxon>
        <taxon>Xanthobacteraceae</taxon>
        <taxon>Starkeya</taxon>
    </lineage>
</organism>
<evidence type="ECO:0000313" key="6">
    <source>
        <dbReference type="Proteomes" id="UP000433050"/>
    </source>
</evidence>
<dbReference type="RefSeq" id="WP_159600110.1">
    <property type="nucleotide sequence ID" value="NZ_CACSAS010000001.1"/>
</dbReference>
<dbReference type="PIRSF" id="PIRSF003170">
    <property type="entry name" value="Pet18p"/>
    <property type="match status" value="1"/>
</dbReference>
<dbReference type="InterPro" id="IPR050967">
    <property type="entry name" value="Thiamine_Salvage_TenA"/>
</dbReference>
<dbReference type="PANTHER" id="PTHR43198">
    <property type="entry name" value="BIFUNCTIONAL TH2 PROTEIN"/>
    <property type="match status" value="1"/>
</dbReference>
<evidence type="ECO:0000256" key="3">
    <source>
        <dbReference type="PIRSR" id="PIRSR003170-2"/>
    </source>
</evidence>
<gene>
    <name evidence="5" type="primary">tenA_1</name>
    <name evidence="5" type="ORF">STARVERO_03279</name>
</gene>
<evidence type="ECO:0000256" key="2">
    <source>
        <dbReference type="PIRSR" id="PIRSR003170-1"/>
    </source>
</evidence>
<evidence type="ECO:0000259" key="4">
    <source>
        <dbReference type="Pfam" id="PF03070"/>
    </source>
</evidence>
<dbReference type="GO" id="GO:0009229">
    <property type="term" value="P:thiamine diphosphate biosynthetic process"/>
    <property type="evidence" value="ECO:0007669"/>
    <property type="project" value="UniProtKB-UniPathway"/>
</dbReference>
<comment type="similarity">
    <text evidence="1">Belongs to the TenA family.</text>
</comment>
<dbReference type="InterPro" id="IPR004305">
    <property type="entry name" value="Thiaminase-2/PQQC"/>
</dbReference>
<feature type="binding site" evidence="3">
    <location>
        <position position="82"/>
    </location>
    <ligand>
        <name>substrate</name>
    </ligand>
</feature>
<feature type="binding site" evidence="3">
    <location>
        <position position="136"/>
    </location>
    <ligand>
        <name>substrate</name>
    </ligand>
</feature>
<name>A0A5S9PPH9_9HYPH</name>
<feature type="binding site" evidence="3">
    <location>
        <position position="44"/>
    </location>
    <ligand>
        <name>substrate</name>
    </ligand>
</feature>
<dbReference type="SUPFAM" id="SSF48613">
    <property type="entry name" value="Heme oxygenase-like"/>
    <property type="match status" value="1"/>
</dbReference>
<reference evidence="5 6" key="1">
    <citation type="submission" date="2019-12" db="EMBL/GenBank/DDBJ databases">
        <authorList>
            <person name="Reyes-Prieto M."/>
        </authorList>
    </citation>
    <scope>NUCLEOTIDE SEQUENCE [LARGE SCALE GENOMIC DNA]</scope>
    <source>
        <strain evidence="5">HF14-78462</strain>
    </source>
</reference>
<dbReference type="InterPro" id="IPR016084">
    <property type="entry name" value="Haem_Oase-like_multi-hlx"/>
</dbReference>
<dbReference type="PANTHER" id="PTHR43198:SF2">
    <property type="entry name" value="SI:CH1073-67J19.1-RELATED"/>
    <property type="match status" value="1"/>
</dbReference>
<accession>A0A5S9PPH9</accession>
<protein>
    <recommendedName>
        <fullName evidence="1">Aminopyrimidine aminohydrolase</fullName>
        <ecNumber evidence="1">3.5.99.2</ecNumber>
    </recommendedName>
</protein>
<dbReference type="CDD" id="cd19358">
    <property type="entry name" value="TenA_E_Spr0628-like"/>
    <property type="match status" value="1"/>
</dbReference>
<feature type="domain" description="Thiaminase-2/PQQC" evidence="4">
    <location>
        <begin position="15"/>
        <end position="213"/>
    </location>
</feature>
<evidence type="ECO:0000256" key="1">
    <source>
        <dbReference type="PIRNR" id="PIRNR003170"/>
    </source>
</evidence>